<name>H8KR93_SOLCM</name>
<dbReference type="SMART" id="SM00642">
    <property type="entry name" value="Aamy"/>
    <property type="match status" value="1"/>
</dbReference>
<dbReference type="GO" id="GO:0004556">
    <property type="term" value="F:alpha-amylase activity"/>
    <property type="evidence" value="ECO:0007669"/>
    <property type="project" value="TreeGrafter"/>
</dbReference>
<gene>
    <name evidence="3" type="ordered locus">Solca_2318</name>
</gene>
<feature type="chain" id="PRO_5003613316" evidence="1">
    <location>
        <begin position="21"/>
        <end position="614"/>
    </location>
</feature>
<dbReference type="SUPFAM" id="SSF51445">
    <property type="entry name" value="(Trans)glycosidases"/>
    <property type="match status" value="1"/>
</dbReference>
<organism evidence="3 4">
    <name type="scientific">Solitalea canadensis (strain ATCC 29591 / DSM 3403 / JCM 21819 / LMG 8368 / NBRC 15130 / NCIMB 12057 / USAM 9D)</name>
    <name type="common">Flexibacter canadensis</name>
    <dbReference type="NCBI Taxonomy" id="929556"/>
    <lineage>
        <taxon>Bacteria</taxon>
        <taxon>Pseudomonadati</taxon>
        <taxon>Bacteroidota</taxon>
        <taxon>Sphingobacteriia</taxon>
        <taxon>Sphingobacteriales</taxon>
        <taxon>Sphingobacteriaceae</taxon>
        <taxon>Solitalea</taxon>
    </lineage>
</organism>
<keyword evidence="1" id="KW-0732">Signal</keyword>
<keyword evidence="3" id="KW-0326">Glycosidase</keyword>
<feature type="domain" description="Glycosyl hydrolase family 13 catalytic" evidence="2">
    <location>
        <begin position="41"/>
        <end position="493"/>
    </location>
</feature>
<dbReference type="AlphaFoldDB" id="H8KR93"/>
<evidence type="ECO:0000313" key="4">
    <source>
        <dbReference type="Proteomes" id="UP000007590"/>
    </source>
</evidence>
<dbReference type="Gene3D" id="3.20.20.80">
    <property type="entry name" value="Glycosidases"/>
    <property type="match status" value="2"/>
</dbReference>
<feature type="signal peptide" evidence="1">
    <location>
        <begin position="1"/>
        <end position="20"/>
    </location>
</feature>
<reference evidence="3" key="1">
    <citation type="submission" date="2012-02" db="EMBL/GenBank/DDBJ databases">
        <title>The complete genome of Solitalea canadensis DSM 3403.</title>
        <authorList>
            <consortium name="US DOE Joint Genome Institute (JGI-PGF)"/>
            <person name="Lucas S."/>
            <person name="Copeland A."/>
            <person name="Lapidus A."/>
            <person name="Glavina del Rio T."/>
            <person name="Dalin E."/>
            <person name="Tice H."/>
            <person name="Bruce D."/>
            <person name="Goodwin L."/>
            <person name="Pitluck S."/>
            <person name="Peters L."/>
            <person name="Ovchinnikova G."/>
            <person name="Lu M."/>
            <person name="Kyrpides N."/>
            <person name="Mavromatis K."/>
            <person name="Ivanova N."/>
            <person name="Brettin T."/>
            <person name="Detter J.C."/>
            <person name="Han C."/>
            <person name="Larimer F."/>
            <person name="Land M."/>
            <person name="Hauser L."/>
            <person name="Markowitz V."/>
            <person name="Cheng J.-F."/>
            <person name="Hugenholtz P."/>
            <person name="Woyke T."/>
            <person name="Wu D."/>
            <person name="Spring S."/>
            <person name="Schroeder M."/>
            <person name="Kopitz M."/>
            <person name="Brambilla E."/>
            <person name="Klenk H.-P."/>
            <person name="Eisen J.A."/>
        </authorList>
    </citation>
    <scope>NUCLEOTIDE SEQUENCE</scope>
    <source>
        <strain evidence="3">DSM 3403</strain>
    </source>
</reference>
<dbReference type="STRING" id="929556.Solca_2318"/>
<dbReference type="HOGENOM" id="CLU_023351_0_0_10"/>
<evidence type="ECO:0000313" key="3">
    <source>
        <dbReference type="EMBL" id="AFD07360.1"/>
    </source>
</evidence>
<proteinExistence type="predicted"/>
<dbReference type="RefSeq" id="WP_014680587.1">
    <property type="nucleotide sequence ID" value="NC_017770.1"/>
</dbReference>
<dbReference type="InterPro" id="IPR017853">
    <property type="entry name" value="GH"/>
</dbReference>
<dbReference type="Proteomes" id="UP000007590">
    <property type="component" value="Chromosome"/>
</dbReference>
<dbReference type="PANTHER" id="PTHR10357">
    <property type="entry name" value="ALPHA-AMYLASE FAMILY MEMBER"/>
    <property type="match status" value="1"/>
</dbReference>
<dbReference type="KEGG" id="scn:Solca_2318"/>
<dbReference type="CDD" id="cd11349">
    <property type="entry name" value="AmyAc_3"/>
    <property type="match status" value="1"/>
</dbReference>
<dbReference type="EMBL" id="CP003349">
    <property type="protein sequence ID" value="AFD07360.1"/>
    <property type="molecule type" value="Genomic_DNA"/>
</dbReference>
<dbReference type="InterPro" id="IPR006047">
    <property type="entry name" value="GH13_cat_dom"/>
</dbReference>
<dbReference type="GO" id="GO:0009313">
    <property type="term" value="P:oligosaccharide catabolic process"/>
    <property type="evidence" value="ECO:0007669"/>
    <property type="project" value="TreeGrafter"/>
</dbReference>
<dbReference type="PANTHER" id="PTHR10357:SF205">
    <property type="entry name" value="O-GLYCOSYL HYDROLASE FAMILY 13"/>
    <property type="match status" value="1"/>
</dbReference>
<keyword evidence="4" id="KW-1185">Reference proteome</keyword>
<evidence type="ECO:0000259" key="2">
    <source>
        <dbReference type="SMART" id="SM00642"/>
    </source>
</evidence>
<dbReference type="eggNOG" id="COG0366">
    <property type="taxonomic scope" value="Bacteria"/>
</dbReference>
<protein>
    <submittedName>
        <fullName evidence="3">Glycosidase</fullName>
    </submittedName>
</protein>
<dbReference type="Pfam" id="PF00128">
    <property type="entry name" value="Alpha-amylase"/>
    <property type="match status" value="1"/>
</dbReference>
<keyword evidence="3" id="KW-0378">Hydrolase</keyword>
<sequence length="614" mass="69213">MYKFIIAVLITVFGSQLTNAQTMNANTSSEKITDNKLIIYQMMTRLFGNTNTTNKFYGSKDENGVGKFNDISAKALAELRKMGVSHVWYTGVIEQATMTDYSAKGIKMDDPDVVKGRAGSPYAIKDYYDVNPDLAVNTADRMKEFEALIARTHAAGMKVIIDFVPNHVARTYYSDVKPSGVIDLGEKDDKSKAFDPNNNFYYLPGQSLIVPDGYNAGGTDFKHSLKDGKFNETPAKATGNDVFSATPSINDWFETVKLNYGVDYQNNRAEHFDPVPNTWKQMKDILLYWTAKGVDGFRCDMCEMVPVQFWNYAISEVKTTKPTIKFIGEAYDPKVYRKYIEQGKFDYLYDKVGLYDTLKYVIQHKSNVEAISQARVKDINGITSYMLNFLENHDEQRIASKGFAGDAKKGIPMMTISSTISSGPVMIYFGQEVGEPGLGVEGFGGEDGRTTIFDYWGVPEHQKWVNNGKFDGGNLSPDQKKLRAFYSKLLNVSSNEKAIREGQFYELQSANDNGKSSGYNPYLNYSYLRFTDKERVMVVNSFDQSVNMNAVIKFSKDVFQLMKLDENKEYTFTDLLGSGYKVKVKGVDLISEENNKGVPVKMPFLNSMILKIEL</sequence>
<evidence type="ECO:0000256" key="1">
    <source>
        <dbReference type="SAM" id="SignalP"/>
    </source>
</evidence>
<accession>H8KR93</accession>